<name>A0A1W1WVN8_9BACT</name>
<keyword evidence="2 4" id="KW-0521">NADP</keyword>
<sequence>MLAIIGYGEMAKAIIAPLTKAKIPLQVVGRDEKKLKEIAYLYGVETASLKNYDITGKEILLAVKPYALQEVASQLQGEAQTLYSILAGTSIVDLHIIPAKHYIRAMPNLAAIKGASTTAITGDIKAKEEAIAIFKTIGKVIWVENEKELDIATAVAGSGPAFLALVAEAIADGAVNAGMKREMAYEFVKGLFFSFSHLTDEHPAIIKDRVMSPAGTTAAGIKALEEKGTRNAFLEAIIKAYERTKS</sequence>
<dbReference type="NCBIfam" id="NF008839">
    <property type="entry name" value="PRK11880.2-4"/>
    <property type="match status" value="1"/>
</dbReference>
<evidence type="ECO:0000256" key="6">
    <source>
        <dbReference type="PIRSR" id="PIRSR000193-1"/>
    </source>
</evidence>
<feature type="binding site" evidence="6">
    <location>
        <begin position="5"/>
        <end position="10"/>
    </location>
    <ligand>
        <name>NADP(+)</name>
        <dbReference type="ChEBI" id="CHEBI:58349"/>
    </ligand>
</feature>
<dbReference type="SUPFAM" id="SSF48179">
    <property type="entry name" value="6-phosphogluconate dehydrogenase C-terminal domain-like"/>
    <property type="match status" value="1"/>
</dbReference>
<dbReference type="PANTHER" id="PTHR11645">
    <property type="entry name" value="PYRROLINE-5-CARBOXYLATE REDUCTASE"/>
    <property type="match status" value="1"/>
</dbReference>
<organism evidence="9 10">
    <name type="scientific">Nitratiruptor tergarcus DSM 16512</name>
    <dbReference type="NCBI Taxonomy" id="1069081"/>
    <lineage>
        <taxon>Bacteria</taxon>
        <taxon>Pseudomonadati</taxon>
        <taxon>Campylobacterota</taxon>
        <taxon>Epsilonproteobacteria</taxon>
        <taxon>Nautiliales</taxon>
        <taxon>Nitratiruptoraceae</taxon>
        <taxon>Nitratiruptor</taxon>
    </lineage>
</organism>
<dbReference type="InterPro" id="IPR000304">
    <property type="entry name" value="Pyrroline-COOH_reductase"/>
</dbReference>
<dbReference type="EC" id="1.5.1.2" evidence="4 5"/>
<dbReference type="RefSeq" id="WP_084276478.1">
    <property type="nucleotide sequence ID" value="NZ_AP026671.1"/>
</dbReference>
<comment type="subcellular location">
    <subcellularLocation>
        <location evidence="4">Cytoplasm</location>
    </subcellularLocation>
</comment>
<dbReference type="Pfam" id="PF14748">
    <property type="entry name" value="P5CR_dimer"/>
    <property type="match status" value="1"/>
</dbReference>
<comment type="function">
    <text evidence="4">Catalyzes the reduction of 1-pyrroline-5-carboxylate (PCA) to L-proline.</text>
</comment>
<evidence type="ECO:0000313" key="10">
    <source>
        <dbReference type="Proteomes" id="UP000192602"/>
    </source>
</evidence>
<comment type="similarity">
    <text evidence="1 4">Belongs to the pyrroline-5-carboxylate reductase family.</text>
</comment>
<dbReference type="InterPro" id="IPR036291">
    <property type="entry name" value="NAD(P)-bd_dom_sf"/>
</dbReference>
<comment type="pathway">
    <text evidence="4">Amino-acid biosynthesis; L-proline biosynthesis; L-proline from L-glutamate 5-semialdehyde: step 1/1.</text>
</comment>
<keyword evidence="4" id="KW-0028">Amino-acid biosynthesis</keyword>
<dbReference type="FunFam" id="1.10.3730.10:FF:000001">
    <property type="entry name" value="Pyrroline-5-carboxylate reductase"/>
    <property type="match status" value="1"/>
</dbReference>
<dbReference type="InterPro" id="IPR008927">
    <property type="entry name" value="6-PGluconate_DH-like_C_sf"/>
</dbReference>
<dbReference type="Gene3D" id="1.10.3730.10">
    <property type="entry name" value="ProC C-terminal domain-like"/>
    <property type="match status" value="1"/>
</dbReference>
<dbReference type="GO" id="GO:0005737">
    <property type="term" value="C:cytoplasm"/>
    <property type="evidence" value="ECO:0007669"/>
    <property type="project" value="UniProtKB-SubCell"/>
</dbReference>
<feature type="domain" description="Pyrroline-5-carboxylate reductase dimerisation" evidence="8">
    <location>
        <begin position="146"/>
        <end position="245"/>
    </location>
</feature>
<dbReference type="GO" id="GO:0055129">
    <property type="term" value="P:L-proline biosynthetic process"/>
    <property type="evidence" value="ECO:0007669"/>
    <property type="project" value="UniProtKB-UniRule"/>
</dbReference>
<evidence type="ECO:0000259" key="8">
    <source>
        <dbReference type="Pfam" id="PF14748"/>
    </source>
</evidence>
<evidence type="ECO:0000256" key="3">
    <source>
        <dbReference type="ARBA" id="ARBA00023002"/>
    </source>
</evidence>
<keyword evidence="3 4" id="KW-0560">Oxidoreductase</keyword>
<comment type="catalytic activity">
    <reaction evidence="4">
        <text>L-proline + NAD(+) = (S)-1-pyrroline-5-carboxylate + NADH + 2 H(+)</text>
        <dbReference type="Rhea" id="RHEA:14105"/>
        <dbReference type="ChEBI" id="CHEBI:15378"/>
        <dbReference type="ChEBI" id="CHEBI:17388"/>
        <dbReference type="ChEBI" id="CHEBI:57540"/>
        <dbReference type="ChEBI" id="CHEBI:57945"/>
        <dbReference type="ChEBI" id="CHEBI:60039"/>
        <dbReference type="EC" id="1.5.1.2"/>
    </reaction>
</comment>
<dbReference type="OrthoDB" id="9805754at2"/>
<dbReference type="GO" id="GO:0004735">
    <property type="term" value="F:pyrroline-5-carboxylate reductase activity"/>
    <property type="evidence" value="ECO:0007669"/>
    <property type="project" value="UniProtKB-UniRule"/>
</dbReference>
<dbReference type="Gene3D" id="3.40.50.720">
    <property type="entry name" value="NAD(P)-binding Rossmann-like Domain"/>
    <property type="match status" value="1"/>
</dbReference>
<keyword evidence="4" id="KW-0641">Proline biosynthesis</keyword>
<evidence type="ECO:0000256" key="2">
    <source>
        <dbReference type="ARBA" id="ARBA00022857"/>
    </source>
</evidence>
<proteinExistence type="inferred from homology"/>
<protein>
    <recommendedName>
        <fullName evidence="4 5">Pyrroline-5-carboxylate reductase</fullName>
        <shortName evidence="4">P5C reductase</shortName>
        <shortName evidence="4">P5CR</shortName>
        <ecNumber evidence="4 5">1.5.1.2</ecNumber>
    </recommendedName>
    <alternativeName>
        <fullName evidence="4">PCA reductase</fullName>
    </alternativeName>
</protein>
<evidence type="ECO:0000259" key="7">
    <source>
        <dbReference type="Pfam" id="PF03807"/>
    </source>
</evidence>
<dbReference type="PANTHER" id="PTHR11645:SF0">
    <property type="entry name" value="PYRROLINE-5-CARBOXYLATE REDUCTASE 3"/>
    <property type="match status" value="1"/>
</dbReference>
<dbReference type="STRING" id="1069081.SAMN05660197_1939"/>
<keyword evidence="10" id="KW-1185">Reference proteome</keyword>
<feature type="binding site" evidence="6">
    <location>
        <begin position="62"/>
        <end position="65"/>
    </location>
    <ligand>
        <name>NADP(+)</name>
        <dbReference type="ChEBI" id="CHEBI:58349"/>
    </ligand>
</feature>
<evidence type="ECO:0000256" key="1">
    <source>
        <dbReference type="ARBA" id="ARBA00005525"/>
    </source>
</evidence>
<dbReference type="PIRSF" id="PIRSF000193">
    <property type="entry name" value="Pyrrol-5-carb_rd"/>
    <property type="match status" value="1"/>
</dbReference>
<evidence type="ECO:0000313" key="9">
    <source>
        <dbReference type="EMBL" id="SMC10100.1"/>
    </source>
</evidence>
<dbReference type="EMBL" id="FWWZ01000001">
    <property type="protein sequence ID" value="SMC10100.1"/>
    <property type="molecule type" value="Genomic_DNA"/>
</dbReference>
<dbReference type="Pfam" id="PF03807">
    <property type="entry name" value="F420_oxidored"/>
    <property type="match status" value="1"/>
</dbReference>
<dbReference type="UniPathway" id="UPA00098">
    <property type="reaction ID" value="UER00361"/>
</dbReference>
<dbReference type="NCBIfam" id="TIGR00112">
    <property type="entry name" value="proC"/>
    <property type="match status" value="1"/>
</dbReference>
<keyword evidence="4" id="KW-0963">Cytoplasm</keyword>
<dbReference type="SUPFAM" id="SSF51735">
    <property type="entry name" value="NAD(P)-binding Rossmann-fold domains"/>
    <property type="match status" value="1"/>
</dbReference>
<accession>A0A1W1WVN8</accession>
<dbReference type="AlphaFoldDB" id="A0A1W1WVN8"/>
<evidence type="ECO:0000256" key="5">
    <source>
        <dbReference type="NCBIfam" id="TIGR00112"/>
    </source>
</evidence>
<dbReference type="Proteomes" id="UP000192602">
    <property type="component" value="Unassembled WGS sequence"/>
</dbReference>
<comment type="catalytic activity">
    <reaction evidence="4">
        <text>L-proline + NADP(+) = (S)-1-pyrroline-5-carboxylate + NADPH + 2 H(+)</text>
        <dbReference type="Rhea" id="RHEA:14109"/>
        <dbReference type="ChEBI" id="CHEBI:15378"/>
        <dbReference type="ChEBI" id="CHEBI:17388"/>
        <dbReference type="ChEBI" id="CHEBI:57783"/>
        <dbReference type="ChEBI" id="CHEBI:58349"/>
        <dbReference type="ChEBI" id="CHEBI:60039"/>
        <dbReference type="EC" id="1.5.1.2"/>
    </reaction>
</comment>
<dbReference type="InterPro" id="IPR029036">
    <property type="entry name" value="P5CR_dimer"/>
</dbReference>
<dbReference type="HAMAP" id="MF_01925">
    <property type="entry name" value="P5C_reductase"/>
    <property type="match status" value="1"/>
</dbReference>
<dbReference type="InterPro" id="IPR028939">
    <property type="entry name" value="P5C_Rdtase_cat_N"/>
</dbReference>
<evidence type="ECO:0000256" key="4">
    <source>
        <dbReference type="HAMAP-Rule" id="MF_01925"/>
    </source>
</evidence>
<feature type="domain" description="Pyrroline-5-carboxylate reductase catalytic N-terminal" evidence="7">
    <location>
        <begin position="2"/>
        <end position="87"/>
    </location>
</feature>
<gene>
    <name evidence="4" type="primary">proC</name>
    <name evidence="9" type="ORF">SAMN05660197_1939</name>
</gene>
<reference evidence="10" key="1">
    <citation type="submission" date="2017-04" db="EMBL/GenBank/DDBJ databases">
        <authorList>
            <person name="Varghese N."/>
            <person name="Submissions S."/>
        </authorList>
    </citation>
    <scope>NUCLEOTIDE SEQUENCE [LARGE SCALE GENOMIC DNA]</scope>
    <source>
        <strain evidence="10">DSM 16512</strain>
    </source>
</reference>